<sequence>MRSRKRTERQQLLMKSSFTYPRGKRRSSSKASASDSRDCNIFLSSGGRTTIGRSSVSTEVGLGVSKGFNADLGREVLAFVGIVLGTSREEVV</sequence>
<dbReference type="EMBL" id="BGPR01019859">
    <property type="protein sequence ID" value="GBN83143.1"/>
    <property type="molecule type" value="Genomic_DNA"/>
</dbReference>
<feature type="region of interest" description="Disordered" evidence="1">
    <location>
        <begin position="1"/>
        <end position="38"/>
    </location>
</feature>
<accession>A0A4Y2S5H5</accession>
<comment type="caution">
    <text evidence="2">The sequence shown here is derived from an EMBL/GenBank/DDBJ whole genome shotgun (WGS) entry which is preliminary data.</text>
</comment>
<evidence type="ECO:0000256" key="1">
    <source>
        <dbReference type="SAM" id="MobiDB-lite"/>
    </source>
</evidence>
<protein>
    <submittedName>
        <fullName evidence="2">Uncharacterized protein</fullName>
    </submittedName>
</protein>
<dbReference type="Proteomes" id="UP000499080">
    <property type="component" value="Unassembled WGS sequence"/>
</dbReference>
<dbReference type="AlphaFoldDB" id="A0A4Y2S5H5"/>
<reference evidence="2 3" key="1">
    <citation type="journal article" date="2019" name="Sci. Rep.">
        <title>Orb-weaving spider Araneus ventricosus genome elucidates the spidroin gene catalogue.</title>
        <authorList>
            <person name="Kono N."/>
            <person name="Nakamura H."/>
            <person name="Ohtoshi R."/>
            <person name="Moran D.A.P."/>
            <person name="Shinohara A."/>
            <person name="Yoshida Y."/>
            <person name="Fujiwara M."/>
            <person name="Mori M."/>
            <person name="Tomita M."/>
            <person name="Arakawa K."/>
        </authorList>
    </citation>
    <scope>NUCLEOTIDE SEQUENCE [LARGE SCALE GENOMIC DNA]</scope>
</reference>
<evidence type="ECO:0000313" key="3">
    <source>
        <dbReference type="Proteomes" id="UP000499080"/>
    </source>
</evidence>
<keyword evidence="3" id="KW-1185">Reference proteome</keyword>
<evidence type="ECO:0000313" key="2">
    <source>
        <dbReference type="EMBL" id="GBN83143.1"/>
    </source>
</evidence>
<name>A0A4Y2S5H5_ARAVE</name>
<proteinExistence type="predicted"/>
<gene>
    <name evidence="2" type="ORF">AVEN_102041_1</name>
</gene>
<organism evidence="2 3">
    <name type="scientific">Araneus ventricosus</name>
    <name type="common">Orbweaver spider</name>
    <name type="synonym">Epeira ventricosa</name>
    <dbReference type="NCBI Taxonomy" id="182803"/>
    <lineage>
        <taxon>Eukaryota</taxon>
        <taxon>Metazoa</taxon>
        <taxon>Ecdysozoa</taxon>
        <taxon>Arthropoda</taxon>
        <taxon>Chelicerata</taxon>
        <taxon>Arachnida</taxon>
        <taxon>Araneae</taxon>
        <taxon>Araneomorphae</taxon>
        <taxon>Entelegynae</taxon>
        <taxon>Araneoidea</taxon>
        <taxon>Araneidae</taxon>
        <taxon>Araneus</taxon>
    </lineage>
</organism>